<dbReference type="PANTHER" id="PTHR15204:SF0">
    <property type="entry name" value="LARGE PROLINE-RICH PROTEIN BAG6"/>
    <property type="match status" value="1"/>
</dbReference>
<dbReference type="EMBL" id="QUSY01000077">
    <property type="protein sequence ID" value="RHY33403.1"/>
    <property type="molecule type" value="Genomic_DNA"/>
</dbReference>
<dbReference type="PROSITE" id="PS50053">
    <property type="entry name" value="UBIQUITIN_2"/>
    <property type="match status" value="1"/>
</dbReference>
<dbReference type="GO" id="GO:0031593">
    <property type="term" value="F:polyubiquitin modification-dependent protein binding"/>
    <property type="evidence" value="ECO:0007669"/>
    <property type="project" value="TreeGrafter"/>
</dbReference>
<comment type="caution">
    <text evidence="3">The sequence shown here is derived from an EMBL/GenBank/DDBJ whole genome shotgun (WGS) entry which is preliminary data.</text>
</comment>
<sequence length="410" mass="44362">MESTTGDSTVQSSPSMREASTSSDAATSGVVQMAIDVTQVAPAGNASSVIALNVKTVDQRQFQINLLASSSVPQLKTKIEHETGVVTDRQRLIFRGKVLKNENNLAHYALENGHTLHLVIRPADASNLGDFLEQQLRRSDSFSTLLAEMRQFGNVTTSPSTSGDGNGIEFEATIPILIYPTQQGASPSQPPTGRRWDFESFGQHVVQTLSAVDLFGVLAGSRDALLRFVQHVGVQMIDGNALPSMAPGTNRDWSNQMMSAFRDYVDSLPRFNHPMVPPSTNLMTRIVQSMSPFAAELVVFFIRGTNVEPANAASFLDSFCTFVGHMTRQVVADMLALLSVPSALERVLEDLLTHLGVAVTTARFVVQAFVTVPGVQTAMASIPSQQHASARRPTPDPEGDGPALKRSRQE</sequence>
<feature type="region of interest" description="Disordered" evidence="1">
    <location>
        <begin position="1"/>
        <end position="25"/>
    </location>
</feature>
<feature type="region of interest" description="Disordered" evidence="1">
    <location>
        <begin position="381"/>
        <end position="410"/>
    </location>
</feature>
<dbReference type="PRINTS" id="PR00348">
    <property type="entry name" value="UBIQUITIN"/>
</dbReference>
<organism evidence="3 4">
    <name type="scientific">Aphanomyces invadans</name>
    <dbReference type="NCBI Taxonomy" id="157072"/>
    <lineage>
        <taxon>Eukaryota</taxon>
        <taxon>Sar</taxon>
        <taxon>Stramenopiles</taxon>
        <taxon>Oomycota</taxon>
        <taxon>Saprolegniomycetes</taxon>
        <taxon>Saprolegniales</taxon>
        <taxon>Verrucalvaceae</taxon>
        <taxon>Aphanomyces</taxon>
    </lineage>
</organism>
<name>A0A418B5K9_9STRA</name>
<dbReference type="GO" id="GO:0051787">
    <property type="term" value="F:misfolded protein binding"/>
    <property type="evidence" value="ECO:0007669"/>
    <property type="project" value="TreeGrafter"/>
</dbReference>
<proteinExistence type="predicted"/>
<evidence type="ECO:0000259" key="2">
    <source>
        <dbReference type="PROSITE" id="PS50053"/>
    </source>
</evidence>
<reference evidence="3 4" key="1">
    <citation type="submission" date="2018-08" db="EMBL/GenBank/DDBJ databases">
        <title>Aphanomyces genome sequencing and annotation.</title>
        <authorList>
            <person name="Minardi D."/>
            <person name="Oidtmann B."/>
            <person name="Van Der Giezen M."/>
            <person name="Studholme D.J."/>
        </authorList>
    </citation>
    <scope>NUCLEOTIDE SEQUENCE [LARGE SCALE GENOMIC DNA]</scope>
    <source>
        <strain evidence="3 4">NJM0002</strain>
    </source>
</reference>
<dbReference type="AlphaFoldDB" id="A0A418B5K9"/>
<dbReference type="SMART" id="SM00213">
    <property type="entry name" value="UBQ"/>
    <property type="match status" value="1"/>
</dbReference>
<accession>A0A418B5K9</accession>
<dbReference type="PANTHER" id="PTHR15204">
    <property type="entry name" value="LARGE PROLINE-RICH PROTEIN BAG6"/>
    <property type="match status" value="1"/>
</dbReference>
<evidence type="ECO:0000313" key="3">
    <source>
        <dbReference type="EMBL" id="RHY33403.1"/>
    </source>
</evidence>
<protein>
    <recommendedName>
        <fullName evidence="2">Ubiquitin-like domain-containing protein</fullName>
    </recommendedName>
</protein>
<evidence type="ECO:0000256" key="1">
    <source>
        <dbReference type="SAM" id="MobiDB-lite"/>
    </source>
</evidence>
<dbReference type="InterPro" id="IPR019956">
    <property type="entry name" value="Ubiquitin_dom"/>
</dbReference>
<dbReference type="GO" id="GO:0036503">
    <property type="term" value="P:ERAD pathway"/>
    <property type="evidence" value="ECO:0007669"/>
    <property type="project" value="TreeGrafter"/>
</dbReference>
<dbReference type="InterPro" id="IPR029071">
    <property type="entry name" value="Ubiquitin-like_domsf"/>
</dbReference>
<dbReference type="SUPFAM" id="SSF54236">
    <property type="entry name" value="Ubiquitin-like"/>
    <property type="match status" value="1"/>
</dbReference>
<gene>
    <name evidence="3" type="ORF">DYB32_001647</name>
</gene>
<dbReference type="Pfam" id="PF00240">
    <property type="entry name" value="ubiquitin"/>
    <property type="match status" value="1"/>
</dbReference>
<dbReference type="Gene3D" id="3.10.20.90">
    <property type="entry name" value="Phosphatidylinositol 3-kinase Catalytic Subunit, Chain A, domain 1"/>
    <property type="match status" value="1"/>
</dbReference>
<dbReference type="Proteomes" id="UP000285060">
    <property type="component" value="Unassembled WGS sequence"/>
</dbReference>
<feature type="domain" description="Ubiquitin-like" evidence="2">
    <location>
        <begin position="50"/>
        <end position="125"/>
    </location>
</feature>
<evidence type="ECO:0000313" key="4">
    <source>
        <dbReference type="Proteomes" id="UP000285060"/>
    </source>
</evidence>
<dbReference type="InterPro" id="IPR000626">
    <property type="entry name" value="Ubiquitin-like_dom"/>
</dbReference>
<keyword evidence="4" id="KW-1185">Reference proteome</keyword>
<dbReference type="VEuPathDB" id="FungiDB:H310_06394"/>
<dbReference type="GO" id="GO:0071818">
    <property type="term" value="C:BAT3 complex"/>
    <property type="evidence" value="ECO:0007669"/>
    <property type="project" value="TreeGrafter"/>
</dbReference>